<evidence type="ECO:0000259" key="1">
    <source>
        <dbReference type="PROSITE" id="PS51186"/>
    </source>
</evidence>
<sequence length="217" mass="24161">MAIKFTIRRLQAPTEDELHQIGLVLSEAMNKDSICIDGSANDMKLYYDLCRACSSAAAAEAHLFAAFLEGTNEVIGSVTFYEPGKVLMGDEKQRAHGFDTYLESLPPQAQRWWATFLPQYGAVVDAKLGPGVKDAAWTVNSFGVQERYRCQGVGRALFEAGEKYAKASKAMAIVETEQRHNVPIYEHLGYSLIDWMKIDGQGQNPDFDLAVLRRDFA</sequence>
<proteinExistence type="predicted"/>
<feature type="domain" description="N-acetyltransferase" evidence="1">
    <location>
        <begin position="84"/>
        <end position="214"/>
    </location>
</feature>
<dbReference type="InterPro" id="IPR016181">
    <property type="entry name" value="Acyl_CoA_acyltransferase"/>
</dbReference>
<dbReference type="Gene3D" id="3.40.630.30">
    <property type="match status" value="1"/>
</dbReference>
<dbReference type="AlphaFoldDB" id="A0A9P3GQG4"/>
<dbReference type="PROSITE" id="PS51186">
    <property type="entry name" value="GNAT"/>
    <property type="match status" value="1"/>
</dbReference>
<dbReference type="OrthoDB" id="61113at2759"/>
<dbReference type="PANTHER" id="PTHR42791">
    <property type="entry name" value="GNAT FAMILY ACETYLTRANSFERASE"/>
    <property type="match status" value="1"/>
</dbReference>
<organism evidence="2 3">
    <name type="scientific">Phanerochaete sordida</name>
    <dbReference type="NCBI Taxonomy" id="48140"/>
    <lineage>
        <taxon>Eukaryota</taxon>
        <taxon>Fungi</taxon>
        <taxon>Dikarya</taxon>
        <taxon>Basidiomycota</taxon>
        <taxon>Agaricomycotina</taxon>
        <taxon>Agaricomycetes</taxon>
        <taxon>Polyporales</taxon>
        <taxon>Phanerochaetaceae</taxon>
        <taxon>Phanerochaete</taxon>
    </lineage>
</organism>
<dbReference type="GO" id="GO:0016747">
    <property type="term" value="F:acyltransferase activity, transferring groups other than amino-acyl groups"/>
    <property type="evidence" value="ECO:0007669"/>
    <property type="project" value="InterPro"/>
</dbReference>
<name>A0A9P3GQG4_9APHY</name>
<evidence type="ECO:0000313" key="2">
    <source>
        <dbReference type="EMBL" id="GJE97665.1"/>
    </source>
</evidence>
<dbReference type="InterPro" id="IPR000182">
    <property type="entry name" value="GNAT_dom"/>
</dbReference>
<protein>
    <submittedName>
        <fullName evidence="2">GNAT family N-acetyltransferase-like protein</fullName>
    </submittedName>
</protein>
<keyword evidence="3" id="KW-1185">Reference proteome</keyword>
<reference evidence="2 3" key="1">
    <citation type="submission" date="2021-08" db="EMBL/GenBank/DDBJ databases">
        <title>Draft Genome Sequence of Phanerochaete sordida strain YK-624.</title>
        <authorList>
            <person name="Mori T."/>
            <person name="Dohra H."/>
            <person name="Suzuki T."/>
            <person name="Kawagishi H."/>
            <person name="Hirai H."/>
        </authorList>
    </citation>
    <scope>NUCLEOTIDE SEQUENCE [LARGE SCALE GENOMIC DNA]</scope>
    <source>
        <strain evidence="2 3">YK-624</strain>
    </source>
</reference>
<evidence type="ECO:0000313" key="3">
    <source>
        <dbReference type="Proteomes" id="UP000703269"/>
    </source>
</evidence>
<dbReference type="Proteomes" id="UP000703269">
    <property type="component" value="Unassembled WGS sequence"/>
</dbReference>
<dbReference type="Pfam" id="PF00583">
    <property type="entry name" value="Acetyltransf_1"/>
    <property type="match status" value="1"/>
</dbReference>
<dbReference type="InterPro" id="IPR052523">
    <property type="entry name" value="Trichothecene_AcTrans"/>
</dbReference>
<dbReference type="EMBL" id="BPQB01000075">
    <property type="protein sequence ID" value="GJE97665.1"/>
    <property type="molecule type" value="Genomic_DNA"/>
</dbReference>
<dbReference type="PANTHER" id="PTHR42791:SF16">
    <property type="entry name" value="N-ACETYLTRANSFERASE DOMAIN-CONTAINING PROTEIN"/>
    <property type="match status" value="1"/>
</dbReference>
<comment type="caution">
    <text evidence="2">The sequence shown here is derived from an EMBL/GenBank/DDBJ whole genome shotgun (WGS) entry which is preliminary data.</text>
</comment>
<dbReference type="CDD" id="cd04301">
    <property type="entry name" value="NAT_SF"/>
    <property type="match status" value="1"/>
</dbReference>
<accession>A0A9P3GQG4</accession>
<dbReference type="SUPFAM" id="SSF55729">
    <property type="entry name" value="Acyl-CoA N-acyltransferases (Nat)"/>
    <property type="match status" value="1"/>
</dbReference>
<gene>
    <name evidence="2" type="ORF">PsYK624_138860</name>
</gene>